<organism evidence="1">
    <name type="scientific">Ixodes ricinus</name>
    <name type="common">Common tick</name>
    <name type="synonym">Acarus ricinus</name>
    <dbReference type="NCBI Taxonomy" id="34613"/>
    <lineage>
        <taxon>Eukaryota</taxon>
        <taxon>Metazoa</taxon>
        <taxon>Ecdysozoa</taxon>
        <taxon>Arthropoda</taxon>
        <taxon>Chelicerata</taxon>
        <taxon>Arachnida</taxon>
        <taxon>Acari</taxon>
        <taxon>Parasitiformes</taxon>
        <taxon>Ixodida</taxon>
        <taxon>Ixodoidea</taxon>
        <taxon>Ixodidae</taxon>
        <taxon>Ixodinae</taxon>
        <taxon>Ixodes</taxon>
    </lineage>
</organism>
<accession>A0A6B0U5V2</accession>
<dbReference type="EMBL" id="GIFC01002444">
    <property type="protein sequence ID" value="MXU84527.1"/>
    <property type="molecule type" value="Transcribed_RNA"/>
</dbReference>
<protein>
    <submittedName>
        <fullName evidence="1">Uncharacterized protein</fullName>
    </submittedName>
</protein>
<reference evidence="1" key="1">
    <citation type="submission" date="2019-12" db="EMBL/GenBank/DDBJ databases">
        <title>An insight into the sialome of adult female Ixodes ricinus ticks feeding for 6 days.</title>
        <authorList>
            <person name="Perner J."/>
            <person name="Ribeiro J.M.C."/>
        </authorList>
    </citation>
    <scope>NUCLEOTIDE SEQUENCE</scope>
    <source>
        <strain evidence="1">Semi-engorged</strain>
        <tissue evidence="1">Salivary glands</tissue>
    </source>
</reference>
<name>A0A6B0U5V2_IXORI</name>
<sequence>MLCTGSIVCTVWHTANCTTGHVAAEGDPGNDARSGVLSVGTPVEKGKIKVQILYIYKKYRAQKRIKTLRSNKKYTGIDKNR</sequence>
<evidence type="ECO:0000313" key="1">
    <source>
        <dbReference type="EMBL" id="MXU84527.1"/>
    </source>
</evidence>
<dbReference type="AlphaFoldDB" id="A0A6B0U5V2"/>
<proteinExistence type="predicted"/>